<keyword evidence="3" id="KW-1185">Reference proteome</keyword>
<dbReference type="AlphaFoldDB" id="A0A835Z7F8"/>
<sequence>MNPAASGVQRTSRQLYRDCLRLANHVGGRSAKGDAMRKMISTEFRKHIDETDPARVAILKAAAVRGLSNYFLHESASRDAKLKARMEDQRIAVQAEIGEEQRARKP</sequence>
<gene>
    <name evidence="2" type="ORF">JKP88DRAFT_353547</name>
</gene>
<dbReference type="InterPro" id="IPR008011">
    <property type="entry name" value="Complex1_LYR_dom"/>
</dbReference>
<evidence type="ECO:0000259" key="1">
    <source>
        <dbReference type="Pfam" id="PF05347"/>
    </source>
</evidence>
<dbReference type="OrthoDB" id="190541at2759"/>
<evidence type="ECO:0000313" key="2">
    <source>
        <dbReference type="EMBL" id="KAG5188086.1"/>
    </source>
</evidence>
<dbReference type="CDD" id="cd20251">
    <property type="entry name" value="Complex1_LYR_SF"/>
    <property type="match status" value="1"/>
</dbReference>
<dbReference type="EMBL" id="JAFCMP010000078">
    <property type="protein sequence ID" value="KAG5188086.1"/>
    <property type="molecule type" value="Genomic_DNA"/>
</dbReference>
<name>A0A835Z7F8_9STRA</name>
<comment type="caution">
    <text evidence="2">The sequence shown here is derived from an EMBL/GenBank/DDBJ whole genome shotgun (WGS) entry which is preliminary data.</text>
</comment>
<evidence type="ECO:0000313" key="3">
    <source>
        <dbReference type="Proteomes" id="UP000664859"/>
    </source>
</evidence>
<dbReference type="PANTHER" id="PTHR47579">
    <property type="entry name" value="COMPLEX 1 LYR PROTEIN"/>
    <property type="match status" value="1"/>
</dbReference>
<accession>A0A835Z7F8</accession>
<dbReference type="Pfam" id="PF05347">
    <property type="entry name" value="Complex1_LYR"/>
    <property type="match status" value="1"/>
</dbReference>
<dbReference type="Proteomes" id="UP000664859">
    <property type="component" value="Unassembled WGS sequence"/>
</dbReference>
<organism evidence="2 3">
    <name type="scientific">Tribonema minus</name>
    <dbReference type="NCBI Taxonomy" id="303371"/>
    <lineage>
        <taxon>Eukaryota</taxon>
        <taxon>Sar</taxon>
        <taxon>Stramenopiles</taxon>
        <taxon>Ochrophyta</taxon>
        <taxon>PX clade</taxon>
        <taxon>Xanthophyceae</taxon>
        <taxon>Tribonematales</taxon>
        <taxon>Tribonemataceae</taxon>
        <taxon>Tribonema</taxon>
    </lineage>
</organism>
<dbReference type="PANTHER" id="PTHR47579:SF3">
    <property type="entry name" value="COMPLEX 1 LYR PROTEIN DOMAIN-CONTAINING PROTEIN"/>
    <property type="match status" value="1"/>
</dbReference>
<reference evidence="2" key="1">
    <citation type="submission" date="2021-02" db="EMBL/GenBank/DDBJ databases">
        <title>First Annotated Genome of the Yellow-green Alga Tribonema minus.</title>
        <authorList>
            <person name="Mahan K.M."/>
        </authorList>
    </citation>
    <scope>NUCLEOTIDE SEQUENCE</scope>
    <source>
        <strain evidence="2">UTEX B ZZ1240</strain>
    </source>
</reference>
<proteinExistence type="predicted"/>
<protein>
    <recommendedName>
        <fullName evidence="1">Complex 1 LYR protein domain-containing protein</fullName>
    </recommendedName>
</protein>
<feature type="domain" description="Complex 1 LYR protein" evidence="1">
    <location>
        <begin position="13"/>
        <end position="67"/>
    </location>
</feature>